<dbReference type="Gene3D" id="2.120.10.30">
    <property type="entry name" value="TolB, C-terminal domain"/>
    <property type="match status" value="1"/>
</dbReference>
<feature type="domain" description="Pyrroloquinoline quinone-dependent pyranose dehydrogenase beta-propeller" evidence="1">
    <location>
        <begin position="171"/>
        <end position="302"/>
    </location>
</feature>
<dbReference type="InterPro" id="IPR011042">
    <property type="entry name" value="6-blade_b-propeller_TolB-like"/>
</dbReference>
<dbReference type="InterPro" id="IPR011041">
    <property type="entry name" value="Quinoprot_gluc/sorb_DH_b-prop"/>
</dbReference>
<gene>
    <name evidence="2" type="ORF">MNEG_3623</name>
</gene>
<dbReference type="Pfam" id="PF22807">
    <property type="entry name" value="TrAA12"/>
    <property type="match status" value="1"/>
</dbReference>
<sequence>MVDLDGKGLADYVQPITSAATFEGALKPNGIAWHKNDLYIAVLNDDVWFRLYRLKNADTWALGKKTAAASDLEILRDDLPKDFWHGWKFIRFDSKGNLLIPIGAPYNIGYMNGSGVTSNIQWPTLMNSNNKGVAQQYQKADGYPKYRFASIYLFKPPYTGGMPNQKGAAPELLADGVRNTVGFDFHPQYGMYFTDNGRDDIGGNNQAITDNSPDCEINYFGATGVSTKAGSATPFFGYPYCHTGAVGGQDATPYTRAVGVGTAITDPDVNVAEANLNKSNFPATYNKAAFVALHGSWNRNALTVGSIGARVMTLKLSAKDTVSEYSPFVTGFLPYDTGLGTGPAIKSNGTWNGRPVDVEQLPDGSILISDDNANKVWRVVYCSGVSRAFSGGSADYGVGRCGGYSRGTGPVRASNAKMPAAKAVTSCSVRTSDDGSTPPILYSKCARVDFSNGRGMFATVAWTFKSVPGDASKIRFSSAVIFDDFDSVMGTSWLAHGLPSTTSKAFLMTGASVVISKQVDFSTASILDQQLGQPGGNCHDLSCFTSTKEGTFFDKANTVKAHMAGGSLVQRAEFLVGIDALKTWGNKIPLMVALGDSDPSTGSLKRHWLIPSFKISYTSTDLDPTISTDRVANARTVTKPAGGGGAQTAPFPKAAGGCTVNGVNYTYCADFTVPGPNGNVPVTHYYKTSGSSVDVALKMTTASSVWLGWHHNSDSPTIMANSNGNANAVILAPSGGPGATPQAAARKILTYIQTDWTVSTFFSNAVAQALPGGDYLLTFSFTYPAGQTSIMVHNGIGSWTPLSSGFVGGMTKHAATPPALCVRANGQIAPVNSCGSCD</sequence>
<dbReference type="InterPro" id="IPR054539">
    <property type="entry name" value="Beta-prop_PDH"/>
</dbReference>
<dbReference type="Proteomes" id="UP000054498">
    <property type="component" value="Unassembled WGS sequence"/>
</dbReference>
<dbReference type="AlphaFoldDB" id="A0A0D2MNQ6"/>
<dbReference type="RefSeq" id="XP_013903354.1">
    <property type="nucleotide sequence ID" value="XM_014047900.1"/>
</dbReference>
<keyword evidence="3" id="KW-1185">Reference proteome</keyword>
<dbReference type="OrthoDB" id="507128at2759"/>
<dbReference type="SUPFAM" id="SSF50952">
    <property type="entry name" value="Soluble quinoprotein glucose dehydrogenase"/>
    <property type="match status" value="1"/>
</dbReference>
<dbReference type="STRING" id="145388.A0A0D2MNQ6"/>
<name>A0A0D2MNQ6_9CHLO</name>
<organism evidence="2 3">
    <name type="scientific">Monoraphidium neglectum</name>
    <dbReference type="NCBI Taxonomy" id="145388"/>
    <lineage>
        <taxon>Eukaryota</taxon>
        <taxon>Viridiplantae</taxon>
        <taxon>Chlorophyta</taxon>
        <taxon>core chlorophytes</taxon>
        <taxon>Chlorophyceae</taxon>
        <taxon>CS clade</taxon>
        <taxon>Sphaeropleales</taxon>
        <taxon>Selenastraceae</taxon>
        <taxon>Monoraphidium</taxon>
    </lineage>
</organism>
<evidence type="ECO:0000259" key="1">
    <source>
        <dbReference type="Pfam" id="PF22807"/>
    </source>
</evidence>
<evidence type="ECO:0000313" key="3">
    <source>
        <dbReference type="Proteomes" id="UP000054498"/>
    </source>
</evidence>
<dbReference type="EMBL" id="KK100682">
    <property type="protein sequence ID" value="KIZ04335.1"/>
    <property type="molecule type" value="Genomic_DNA"/>
</dbReference>
<proteinExistence type="predicted"/>
<dbReference type="KEGG" id="mng:MNEG_3623"/>
<reference evidence="2 3" key="1">
    <citation type="journal article" date="2013" name="BMC Genomics">
        <title>Reconstruction of the lipid metabolism for the microalga Monoraphidium neglectum from its genome sequence reveals characteristics suitable for biofuel production.</title>
        <authorList>
            <person name="Bogen C."/>
            <person name="Al-Dilaimi A."/>
            <person name="Albersmeier A."/>
            <person name="Wichmann J."/>
            <person name="Grundmann M."/>
            <person name="Rupp O."/>
            <person name="Lauersen K.J."/>
            <person name="Blifernez-Klassen O."/>
            <person name="Kalinowski J."/>
            <person name="Goesmann A."/>
            <person name="Mussgnug J.H."/>
            <person name="Kruse O."/>
        </authorList>
    </citation>
    <scope>NUCLEOTIDE SEQUENCE [LARGE SCALE GENOMIC DNA]</scope>
    <source>
        <strain evidence="2 3">SAG 48.87</strain>
    </source>
</reference>
<evidence type="ECO:0000313" key="2">
    <source>
        <dbReference type="EMBL" id="KIZ04335.1"/>
    </source>
</evidence>
<dbReference type="GeneID" id="25736501"/>
<protein>
    <recommendedName>
        <fullName evidence="1">Pyrroloquinoline quinone-dependent pyranose dehydrogenase beta-propeller domain-containing protein</fullName>
    </recommendedName>
</protein>
<accession>A0A0D2MNQ6</accession>